<sequence length="269" mass="30096">MISFPNCKINIGLNILGKRKDGYHEINTLMYPVPIHDVLEIIPHKNFSFSSSGLPIPGKYEDNLVIKAYELLKPEFNLAPVHIHLYKNIPMGGGLGGGSSNGAFALKMLNEIFKLNLNERQLQDRALKLGSDCPFFISNCPQLAKGRGEVLEKHPLNLKGSFLMLVNNGIHINTKEAYARVEPKTPNYFIENLVMEPFESWKSDVYNDFEVPTLDKYPDLQTIKDKLYANGAFYAAMTGSGSTMYGLFAEKPSSQLFNFPNGFVQVVAL</sequence>
<organism evidence="12 13">
    <name type="scientific">Brumimicrobium salinarum</name>
    <dbReference type="NCBI Taxonomy" id="2058658"/>
    <lineage>
        <taxon>Bacteria</taxon>
        <taxon>Pseudomonadati</taxon>
        <taxon>Bacteroidota</taxon>
        <taxon>Flavobacteriia</taxon>
        <taxon>Flavobacteriales</taxon>
        <taxon>Crocinitomicaceae</taxon>
        <taxon>Brumimicrobium</taxon>
    </lineage>
</organism>
<comment type="catalytic activity">
    <reaction evidence="9">
        <text>4-CDP-2-C-methyl-D-erythritol + ATP = 4-CDP-2-C-methyl-D-erythritol 2-phosphate + ADP + H(+)</text>
        <dbReference type="Rhea" id="RHEA:18437"/>
        <dbReference type="ChEBI" id="CHEBI:15378"/>
        <dbReference type="ChEBI" id="CHEBI:30616"/>
        <dbReference type="ChEBI" id="CHEBI:57823"/>
        <dbReference type="ChEBI" id="CHEBI:57919"/>
        <dbReference type="ChEBI" id="CHEBI:456216"/>
        <dbReference type="EC" id="2.7.1.148"/>
    </reaction>
</comment>
<dbReference type="OrthoDB" id="9809438at2"/>
<feature type="active site" evidence="9">
    <location>
        <position position="132"/>
    </location>
</feature>
<evidence type="ECO:0000259" key="10">
    <source>
        <dbReference type="Pfam" id="PF00288"/>
    </source>
</evidence>
<evidence type="ECO:0000256" key="5">
    <source>
        <dbReference type="ARBA" id="ARBA00022741"/>
    </source>
</evidence>
<keyword evidence="13" id="KW-1185">Reference proteome</keyword>
<name>A0A2I0R334_9FLAO</name>
<comment type="caution">
    <text evidence="12">The sequence shown here is derived from an EMBL/GenBank/DDBJ whole genome shotgun (WGS) entry which is preliminary data.</text>
</comment>
<dbReference type="RefSeq" id="WP_101334365.1">
    <property type="nucleotide sequence ID" value="NZ_PJNI01000007.1"/>
</dbReference>
<evidence type="ECO:0000313" key="12">
    <source>
        <dbReference type="EMBL" id="PKR80983.1"/>
    </source>
</evidence>
<feature type="domain" description="GHMP kinase N-terminal" evidence="10">
    <location>
        <begin position="63"/>
        <end position="137"/>
    </location>
</feature>
<dbReference type="InterPro" id="IPR013750">
    <property type="entry name" value="GHMP_kinase_C_dom"/>
</dbReference>
<feature type="active site" evidence="9">
    <location>
        <position position="8"/>
    </location>
</feature>
<dbReference type="InterPro" id="IPR036554">
    <property type="entry name" value="GHMP_kinase_C_sf"/>
</dbReference>
<keyword evidence="4 9" id="KW-0808">Transferase</keyword>
<dbReference type="InterPro" id="IPR004424">
    <property type="entry name" value="IspE"/>
</dbReference>
<keyword evidence="5 9" id="KW-0547">Nucleotide-binding</keyword>
<dbReference type="PIRSF" id="PIRSF010376">
    <property type="entry name" value="IspE"/>
    <property type="match status" value="1"/>
</dbReference>
<evidence type="ECO:0000256" key="7">
    <source>
        <dbReference type="ARBA" id="ARBA00022840"/>
    </source>
</evidence>
<dbReference type="Gene3D" id="3.30.70.890">
    <property type="entry name" value="GHMP kinase, C-terminal domain"/>
    <property type="match status" value="1"/>
</dbReference>
<keyword evidence="9" id="KW-0414">Isoprene biosynthesis</keyword>
<dbReference type="SUPFAM" id="SSF55060">
    <property type="entry name" value="GHMP Kinase, C-terminal domain"/>
    <property type="match status" value="1"/>
</dbReference>
<dbReference type="InterPro" id="IPR020568">
    <property type="entry name" value="Ribosomal_Su5_D2-typ_SF"/>
</dbReference>
<reference evidence="12 13" key="1">
    <citation type="submission" date="2017-12" db="EMBL/GenBank/DDBJ databases">
        <title>The draft genome sequence of Brumimicrobium saltpan LHR20.</title>
        <authorList>
            <person name="Do Z.-J."/>
            <person name="Luo H.-R."/>
        </authorList>
    </citation>
    <scope>NUCLEOTIDE SEQUENCE [LARGE SCALE GENOMIC DNA]</scope>
    <source>
        <strain evidence="12 13">LHR20</strain>
    </source>
</reference>
<feature type="binding site" evidence="9">
    <location>
        <begin position="90"/>
        <end position="100"/>
    </location>
    <ligand>
        <name>ATP</name>
        <dbReference type="ChEBI" id="CHEBI:30616"/>
    </ligand>
</feature>
<evidence type="ECO:0000313" key="13">
    <source>
        <dbReference type="Proteomes" id="UP000236654"/>
    </source>
</evidence>
<dbReference type="Pfam" id="PF08544">
    <property type="entry name" value="GHMP_kinases_C"/>
    <property type="match status" value="1"/>
</dbReference>
<evidence type="ECO:0000256" key="2">
    <source>
        <dbReference type="ARBA" id="ARBA00012052"/>
    </source>
</evidence>
<feature type="domain" description="GHMP kinase C-terminal" evidence="11">
    <location>
        <begin position="202"/>
        <end position="252"/>
    </location>
</feature>
<dbReference type="EC" id="2.7.1.148" evidence="2 9"/>
<evidence type="ECO:0000256" key="3">
    <source>
        <dbReference type="ARBA" id="ARBA00017473"/>
    </source>
</evidence>
<evidence type="ECO:0000256" key="6">
    <source>
        <dbReference type="ARBA" id="ARBA00022777"/>
    </source>
</evidence>
<evidence type="ECO:0000256" key="4">
    <source>
        <dbReference type="ARBA" id="ARBA00022679"/>
    </source>
</evidence>
<dbReference type="InterPro" id="IPR014721">
    <property type="entry name" value="Ribsml_uS5_D2-typ_fold_subgr"/>
</dbReference>
<dbReference type="GO" id="GO:0050515">
    <property type="term" value="F:4-(cytidine 5'-diphospho)-2-C-methyl-D-erythritol kinase activity"/>
    <property type="evidence" value="ECO:0007669"/>
    <property type="project" value="UniProtKB-UniRule"/>
</dbReference>
<comment type="pathway">
    <text evidence="9">Isoprenoid biosynthesis; isopentenyl diphosphate biosynthesis via DXP pathway; isopentenyl diphosphate from 1-deoxy-D-xylulose 5-phosphate: step 3/6.</text>
</comment>
<evidence type="ECO:0000256" key="9">
    <source>
        <dbReference type="HAMAP-Rule" id="MF_00061"/>
    </source>
</evidence>
<dbReference type="GO" id="GO:0019288">
    <property type="term" value="P:isopentenyl diphosphate biosynthetic process, methylerythritol 4-phosphate pathway"/>
    <property type="evidence" value="ECO:0007669"/>
    <property type="project" value="UniProtKB-UniRule"/>
</dbReference>
<comment type="similarity">
    <text evidence="1 9">Belongs to the GHMP kinase family. IspE subfamily.</text>
</comment>
<dbReference type="SUPFAM" id="SSF54211">
    <property type="entry name" value="Ribosomal protein S5 domain 2-like"/>
    <property type="match status" value="1"/>
</dbReference>
<dbReference type="PANTHER" id="PTHR43527:SF2">
    <property type="entry name" value="4-DIPHOSPHOCYTIDYL-2-C-METHYL-D-ERYTHRITOL KINASE, CHLOROPLASTIC"/>
    <property type="match status" value="1"/>
</dbReference>
<dbReference type="PANTHER" id="PTHR43527">
    <property type="entry name" value="4-DIPHOSPHOCYTIDYL-2-C-METHYL-D-ERYTHRITOL KINASE, CHLOROPLASTIC"/>
    <property type="match status" value="1"/>
</dbReference>
<protein>
    <recommendedName>
        <fullName evidence="3 9">4-diphosphocytidyl-2-C-methyl-D-erythritol kinase</fullName>
        <shortName evidence="9">CMK</shortName>
        <ecNumber evidence="2 9">2.7.1.148</ecNumber>
    </recommendedName>
    <alternativeName>
        <fullName evidence="8 9">4-(cytidine-5'-diphospho)-2-C-methyl-D-erythritol kinase</fullName>
    </alternativeName>
</protein>
<dbReference type="Pfam" id="PF00288">
    <property type="entry name" value="GHMP_kinases_N"/>
    <property type="match status" value="1"/>
</dbReference>
<gene>
    <name evidence="9" type="primary">ispE</name>
    <name evidence="12" type="ORF">CW751_07400</name>
</gene>
<dbReference type="HAMAP" id="MF_00061">
    <property type="entry name" value="IspE"/>
    <property type="match status" value="1"/>
</dbReference>
<accession>A0A2I0R334</accession>
<keyword evidence="6 9" id="KW-0418">Kinase</keyword>
<evidence type="ECO:0000259" key="11">
    <source>
        <dbReference type="Pfam" id="PF08544"/>
    </source>
</evidence>
<comment type="function">
    <text evidence="9">Catalyzes the phosphorylation of the position 2 hydroxy group of 4-diphosphocytidyl-2C-methyl-D-erythritol.</text>
</comment>
<dbReference type="EMBL" id="PJNI01000007">
    <property type="protein sequence ID" value="PKR80983.1"/>
    <property type="molecule type" value="Genomic_DNA"/>
</dbReference>
<dbReference type="GO" id="GO:0016114">
    <property type="term" value="P:terpenoid biosynthetic process"/>
    <property type="evidence" value="ECO:0007669"/>
    <property type="project" value="UniProtKB-UniRule"/>
</dbReference>
<proteinExistence type="inferred from homology"/>
<dbReference type="Gene3D" id="3.30.230.10">
    <property type="match status" value="1"/>
</dbReference>
<dbReference type="AlphaFoldDB" id="A0A2I0R334"/>
<dbReference type="InterPro" id="IPR006204">
    <property type="entry name" value="GHMP_kinase_N_dom"/>
</dbReference>
<dbReference type="GO" id="GO:0005524">
    <property type="term" value="F:ATP binding"/>
    <property type="evidence" value="ECO:0007669"/>
    <property type="project" value="UniProtKB-UniRule"/>
</dbReference>
<dbReference type="UniPathway" id="UPA00056">
    <property type="reaction ID" value="UER00094"/>
</dbReference>
<evidence type="ECO:0000256" key="1">
    <source>
        <dbReference type="ARBA" id="ARBA00009684"/>
    </source>
</evidence>
<dbReference type="NCBIfam" id="TIGR00154">
    <property type="entry name" value="ispE"/>
    <property type="match status" value="1"/>
</dbReference>
<evidence type="ECO:0000256" key="8">
    <source>
        <dbReference type="ARBA" id="ARBA00032554"/>
    </source>
</evidence>
<keyword evidence="7 9" id="KW-0067">ATP-binding</keyword>
<dbReference type="Proteomes" id="UP000236654">
    <property type="component" value="Unassembled WGS sequence"/>
</dbReference>